<dbReference type="PANTHER" id="PTHR13016:SF0">
    <property type="entry name" value="AMME SYNDROME CANDIDATE GENE 1 PROTEIN"/>
    <property type="match status" value="1"/>
</dbReference>
<dbReference type="Gene3D" id="3.30.700.20">
    <property type="entry name" value="Hypothetical protein ph0010, domain 1"/>
    <property type="match status" value="1"/>
</dbReference>
<dbReference type="GeneID" id="27904155"/>
<dbReference type="eggNOG" id="KOG3274">
    <property type="taxonomic scope" value="Eukaryota"/>
</dbReference>
<dbReference type="RefSeq" id="XP_016756950.1">
    <property type="nucleotide sequence ID" value="XM_016907018.1"/>
</dbReference>
<dbReference type="InterPro" id="IPR027485">
    <property type="entry name" value="AMMECR1_N"/>
</dbReference>
<dbReference type="OrthoDB" id="24630at2759"/>
<dbReference type="InterPro" id="IPR023473">
    <property type="entry name" value="AMMECR1"/>
</dbReference>
<dbReference type="HOGENOM" id="CLU_052828_2_1_1"/>
<dbReference type="PANTHER" id="PTHR13016">
    <property type="entry name" value="AMMECR1 HOMOLOG"/>
    <property type="match status" value="1"/>
</dbReference>
<dbReference type="STRING" id="692275.M3ATI8"/>
<organism evidence="3 4">
    <name type="scientific">Sphaerulina musiva (strain SO2202)</name>
    <name type="common">Poplar stem canker fungus</name>
    <name type="synonym">Septoria musiva</name>
    <dbReference type="NCBI Taxonomy" id="692275"/>
    <lineage>
        <taxon>Eukaryota</taxon>
        <taxon>Fungi</taxon>
        <taxon>Dikarya</taxon>
        <taxon>Ascomycota</taxon>
        <taxon>Pezizomycotina</taxon>
        <taxon>Dothideomycetes</taxon>
        <taxon>Dothideomycetidae</taxon>
        <taxon>Mycosphaerellales</taxon>
        <taxon>Mycosphaerellaceae</taxon>
        <taxon>Sphaerulina</taxon>
    </lineage>
</organism>
<dbReference type="Proteomes" id="UP000016931">
    <property type="component" value="Unassembled WGS sequence"/>
</dbReference>
<dbReference type="InterPro" id="IPR036071">
    <property type="entry name" value="AMMECR1_dom_sf"/>
</dbReference>
<dbReference type="NCBIfam" id="TIGR00296">
    <property type="entry name" value="TIGR00296 family protein"/>
    <property type="match status" value="1"/>
</dbReference>
<dbReference type="Pfam" id="PF01871">
    <property type="entry name" value="AMMECR1"/>
    <property type="match status" value="1"/>
</dbReference>
<dbReference type="AlphaFoldDB" id="M3ATI8"/>
<dbReference type="PROSITE" id="PS51112">
    <property type="entry name" value="AMMECR1"/>
    <property type="match status" value="1"/>
</dbReference>
<dbReference type="EMBL" id="KB456270">
    <property type="protein sequence ID" value="EMF08829.1"/>
    <property type="molecule type" value="Genomic_DNA"/>
</dbReference>
<evidence type="ECO:0000313" key="4">
    <source>
        <dbReference type="Proteomes" id="UP000016931"/>
    </source>
</evidence>
<keyword evidence="4" id="KW-1185">Reference proteome</keyword>
<name>M3ATI8_SPHMS</name>
<dbReference type="OMA" id="MATVEHC"/>
<reference evidence="3 4" key="1">
    <citation type="journal article" date="2012" name="PLoS Pathog.">
        <title>Diverse lifestyles and strategies of plant pathogenesis encoded in the genomes of eighteen Dothideomycetes fungi.</title>
        <authorList>
            <person name="Ohm R.A."/>
            <person name="Feau N."/>
            <person name="Henrissat B."/>
            <person name="Schoch C.L."/>
            <person name="Horwitz B.A."/>
            <person name="Barry K.W."/>
            <person name="Condon B.J."/>
            <person name="Copeland A.C."/>
            <person name="Dhillon B."/>
            <person name="Glaser F."/>
            <person name="Hesse C.N."/>
            <person name="Kosti I."/>
            <person name="LaButti K."/>
            <person name="Lindquist E.A."/>
            <person name="Lucas S."/>
            <person name="Salamov A.A."/>
            <person name="Bradshaw R.E."/>
            <person name="Ciuffetti L."/>
            <person name="Hamelin R.C."/>
            <person name="Kema G.H.J."/>
            <person name="Lawrence C."/>
            <person name="Scott J.A."/>
            <person name="Spatafora J.W."/>
            <person name="Turgeon B.G."/>
            <person name="de Wit P.J.G.M."/>
            <person name="Zhong S."/>
            <person name="Goodwin S.B."/>
            <person name="Grigoriev I.V."/>
        </authorList>
    </citation>
    <scope>NUCLEOTIDE SEQUENCE [LARGE SCALE GENOMIC DNA]</scope>
    <source>
        <strain evidence="3 4">SO2202</strain>
    </source>
</reference>
<sequence>MATQAHCAFCFEVLSASFERRKPLNLSQTETLWSQYHTTSSSNTYEEPPSEVDDDDAEMTDVEGETSVKRTAISRLLNRDASESAGSSSSSLPSSGSSKATSGTATPASSISDLSTTQNKRKKVEKHPLFITWNTLSRSGSKSLRGCIGTFEAQELEDGLRSYALTSAFEDTRFSPIPSSLLSSLSVEVTLLTNFSSPTKDPMAWTIGKHGIRISFTQNGRRYGATYLPSVAVEQEWTKEETLVSLMRKAGWSGSERNWEKTWKDGKGELVTYEGEKIGLAYKDWKAWRDWADERN</sequence>
<dbReference type="Gene3D" id="3.30.1490.150">
    <property type="entry name" value="Hypothetical protein ph0010, domain 2"/>
    <property type="match status" value="1"/>
</dbReference>
<feature type="compositionally biased region" description="Acidic residues" evidence="1">
    <location>
        <begin position="48"/>
        <end position="64"/>
    </location>
</feature>
<gene>
    <name evidence="3" type="ORF">SEPMUDRAFT_151747</name>
</gene>
<protein>
    <recommendedName>
        <fullName evidence="2">AMMECR1 domain-containing protein</fullName>
    </recommendedName>
</protein>
<feature type="region of interest" description="Disordered" evidence="1">
    <location>
        <begin position="37"/>
        <end position="120"/>
    </location>
</feature>
<evidence type="ECO:0000313" key="3">
    <source>
        <dbReference type="EMBL" id="EMF08829.1"/>
    </source>
</evidence>
<dbReference type="SUPFAM" id="SSF143447">
    <property type="entry name" value="AMMECR1-like"/>
    <property type="match status" value="1"/>
</dbReference>
<evidence type="ECO:0000256" key="1">
    <source>
        <dbReference type="SAM" id="MobiDB-lite"/>
    </source>
</evidence>
<feature type="domain" description="AMMECR1" evidence="2">
    <location>
        <begin position="88"/>
        <end position="289"/>
    </location>
</feature>
<evidence type="ECO:0000259" key="2">
    <source>
        <dbReference type="PROSITE" id="PS51112"/>
    </source>
</evidence>
<feature type="compositionally biased region" description="Low complexity" evidence="1">
    <location>
        <begin position="83"/>
        <end position="112"/>
    </location>
</feature>
<dbReference type="InterPro" id="IPR002733">
    <property type="entry name" value="AMMECR1_domain"/>
</dbReference>
<accession>M3ATI8</accession>
<proteinExistence type="predicted"/>